<gene>
    <name evidence="1" type="ORF">WBA_LOCUS12633</name>
</gene>
<accession>A0A3P7F1K7</accession>
<protein>
    <submittedName>
        <fullName evidence="1">Uncharacterized protein</fullName>
    </submittedName>
</protein>
<dbReference type="InParanoid" id="A0A3P7F1K7"/>
<dbReference type="EMBL" id="UYWW01012970">
    <property type="protein sequence ID" value="VDM22734.1"/>
    <property type="molecule type" value="Genomic_DNA"/>
</dbReference>
<dbReference type="AlphaFoldDB" id="A0A3P7F1K7"/>
<organism evidence="1 2">
    <name type="scientific">Wuchereria bancrofti</name>
    <dbReference type="NCBI Taxonomy" id="6293"/>
    <lineage>
        <taxon>Eukaryota</taxon>
        <taxon>Metazoa</taxon>
        <taxon>Ecdysozoa</taxon>
        <taxon>Nematoda</taxon>
        <taxon>Chromadorea</taxon>
        <taxon>Rhabditida</taxon>
        <taxon>Spirurina</taxon>
        <taxon>Spiruromorpha</taxon>
        <taxon>Filarioidea</taxon>
        <taxon>Onchocercidae</taxon>
        <taxon>Wuchereria</taxon>
    </lineage>
</organism>
<evidence type="ECO:0000313" key="1">
    <source>
        <dbReference type="EMBL" id="VDM22734.1"/>
    </source>
</evidence>
<proteinExistence type="predicted"/>
<dbReference type="Proteomes" id="UP000270924">
    <property type="component" value="Unassembled WGS sequence"/>
</dbReference>
<sequence length="33" mass="3173">MAGTDISSSLRSPGNSVVVAPIGAVVEGCVAVE</sequence>
<name>A0A3P7F1K7_WUCBA</name>
<keyword evidence="2" id="KW-1185">Reference proteome</keyword>
<evidence type="ECO:0000313" key="2">
    <source>
        <dbReference type="Proteomes" id="UP000270924"/>
    </source>
</evidence>
<reference evidence="1 2" key="1">
    <citation type="submission" date="2018-11" db="EMBL/GenBank/DDBJ databases">
        <authorList>
            <consortium name="Pathogen Informatics"/>
        </authorList>
    </citation>
    <scope>NUCLEOTIDE SEQUENCE [LARGE SCALE GENOMIC DNA]</scope>
</reference>